<name>A0A7W6CGV4_9SPHN</name>
<evidence type="ECO:0000313" key="2">
    <source>
        <dbReference type="Proteomes" id="UP000548867"/>
    </source>
</evidence>
<proteinExistence type="predicted"/>
<protein>
    <submittedName>
        <fullName evidence="1">Putative DCC family thiol-disulfide oxidoreductase YuxK</fullName>
    </submittedName>
</protein>
<reference evidence="1 2" key="1">
    <citation type="submission" date="2020-08" db="EMBL/GenBank/DDBJ databases">
        <title>Genomic Encyclopedia of Type Strains, Phase IV (KMG-IV): sequencing the most valuable type-strain genomes for metagenomic binning, comparative biology and taxonomic classification.</title>
        <authorList>
            <person name="Goeker M."/>
        </authorList>
    </citation>
    <scope>NUCLEOTIDE SEQUENCE [LARGE SCALE GENOMIC DNA]</scope>
    <source>
        <strain evidence="1 2">DSM 27057</strain>
    </source>
</reference>
<keyword evidence="2" id="KW-1185">Reference proteome</keyword>
<dbReference type="Proteomes" id="UP000548867">
    <property type="component" value="Unassembled WGS sequence"/>
</dbReference>
<dbReference type="GO" id="GO:0015035">
    <property type="term" value="F:protein-disulfide reductase activity"/>
    <property type="evidence" value="ECO:0007669"/>
    <property type="project" value="InterPro"/>
</dbReference>
<organism evidence="1 2">
    <name type="scientific">Novosphingobium sediminicola</name>
    <dbReference type="NCBI Taxonomy" id="563162"/>
    <lineage>
        <taxon>Bacteria</taxon>
        <taxon>Pseudomonadati</taxon>
        <taxon>Pseudomonadota</taxon>
        <taxon>Alphaproteobacteria</taxon>
        <taxon>Sphingomonadales</taxon>
        <taxon>Sphingomonadaceae</taxon>
        <taxon>Novosphingobium</taxon>
    </lineage>
</organism>
<comment type="caution">
    <text evidence="1">The sequence shown here is derived from an EMBL/GenBank/DDBJ whole genome shotgun (WGS) entry which is preliminary data.</text>
</comment>
<dbReference type="Pfam" id="PF04134">
    <property type="entry name" value="DCC1-like"/>
    <property type="match status" value="1"/>
</dbReference>
<evidence type="ECO:0000313" key="1">
    <source>
        <dbReference type="EMBL" id="MBB3955607.1"/>
    </source>
</evidence>
<gene>
    <name evidence="1" type="ORF">GGR38_002563</name>
</gene>
<dbReference type="AlphaFoldDB" id="A0A7W6CGV4"/>
<dbReference type="EMBL" id="JACIDX010000009">
    <property type="protein sequence ID" value="MBB3955607.1"/>
    <property type="molecule type" value="Genomic_DNA"/>
</dbReference>
<sequence>MAFNAQHAQKVPMVVAHAPSLTRCAVLTVWYDGACPLCLREIALMRRWDRDGLITFIDLTDPAQPCPLDRRLMLERFHARQGDVIYDGAAGFAAMWRAIPRLRLLGQAARFPPFLWLLEAAYRGFLKLRPILQGWLR</sequence>
<accession>A0A7W6CGV4</accession>
<dbReference type="InterPro" id="IPR007263">
    <property type="entry name" value="DCC1-like"/>
</dbReference>